<evidence type="ECO:0000313" key="3">
    <source>
        <dbReference type="Proteomes" id="UP001307705"/>
    </source>
</evidence>
<gene>
    <name evidence="2" type="ORF">Ataiwa_18740</name>
</gene>
<feature type="transmembrane region" description="Helical" evidence="1">
    <location>
        <begin position="191"/>
        <end position="212"/>
    </location>
</feature>
<feature type="transmembrane region" description="Helical" evidence="1">
    <location>
        <begin position="120"/>
        <end position="142"/>
    </location>
</feature>
<protein>
    <submittedName>
        <fullName evidence="2">Uncharacterized protein</fullName>
    </submittedName>
</protein>
<dbReference type="RefSeq" id="WP_338228407.1">
    <property type="nucleotide sequence ID" value="NZ_BTPE01000005.1"/>
</dbReference>
<sequence>MRTLSPQEIARIDQRLASLKIQYLEIHHEIRDHYFTELEKKSAEEFDSTFQQLNETFAWSVVKKMEKELRRATNRQIGQLQFDSLKFWNLSFKENLVYAAWIGFLMLAFVNFGVTGLMFTTAILAAAVILGIWSILGVKNFFNLSITRHKPLKSFDVGVFSRMGFSFGLLSWIHFGTKLSSEDANFNTSQIILGIIITLFSLYLFSLVKITFDRKLKSE</sequence>
<feature type="transmembrane region" description="Helical" evidence="1">
    <location>
        <begin position="154"/>
        <end position="175"/>
    </location>
</feature>
<keyword evidence="1" id="KW-0812">Transmembrane</keyword>
<keyword evidence="1" id="KW-0472">Membrane</keyword>
<proteinExistence type="predicted"/>
<evidence type="ECO:0000256" key="1">
    <source>
        <dbReference type="SAM" id="Phobius"/>
    </source>
</evidence>
<name>A0ABQ6Q0A2_9BACT</name>
<keyword evidence="1" id="KW-1133">Transmembrane helix</keyword>
<accession>A0ABQ6Q0A2</accession>
<keyword evidence="3" id="KW-1185">Reference proteome</keyword>
<evidence type="ECO:0000313" key="2">
    <source>
        <dbReference type="EMBL" id="GMQ33602.1"/>
    </source>
</evidence>
<dbReference type="Proteomes" id="UP001307705">
    <property type="component" value="Unassembled WGS sequence"/>
</dbReference>
<reference evidence="2 3" key="1">
    <citation type="submission" date="2023-08" db="EMBL/GenBank/DDBJ databases">
        <title>Draft genome sequence of Algoriphagus taiwanensis.</title>
        <authorList>
            <person name="Takatani N."/>
            <person name="Hosokawa M."/>
            <person name="Sawabe T."/>
        </authorList>
    </citation>
    <scope>NUCLEOTIDE SEQUENCE [LARGE SCALE GENOMIC DNA]</scope>
    <source>
        <strain evidence="2 3">JCM 19755</strain>
    </source>
</reference>
<feature type="transmembrane region" description="Helical" evidence="1">
    <location>
        <begin position="96"/>
        <end position="114"/>
    </location>
</feature>
<comment type="caution">
    <text evidence="2">The sequence shown here is derived from an EMBL/GenBank/DDBJ whole genome shotgun (WGS) entry which is preliminary data.</text>
</comment>
<organism evidence="2 3">
    <name type="scientific">Algoriphagus taiwanensis</name>
    <dbReference type="NCBI Taxonomy" id="1445656"/>
    <lineage>
        <taxon>Bacteria</taxon>
        <taxon>Pseudomonadati</taxon>
        <taxon>Bacteroidota</taxon>
        <taxon>Cytophagia</taxon>
        <taxon>Cytophagales</taxon>
        <taxon>Cyclobacteriaceae</taxon>
        <taxon>Algoriphagus</taxon>
    </lineage>
</organism>
<dbReference type="EMBL" id="BTPE01000005">
    <property type="protein sequence ID" value="GMQ33602.1"/>
    <property type="molecule type" value="Genomic_DNA"/>
</dbReference>